<name>B4CX35_9BACT</name>
<keyword evidence="3" id="KW-1185">Reference proteome</keyword>
<protein>
    <submittedName>
        <fullName evidence="2">Uncharacterized protein</fullName>
    </submittedName>
</protein>
<accession>B4CX35</accession>
<evidence type="ECO:0000313" key="2">
    <source>
        <dbReference type="EMBL" id="EDY20833.1"/>
    </source>
</evidence>
<dbReference type="InParanoid" id="B4CX35"/>
<sequence length="231" mass="26694">MARAPQVSDRQHQYSFWAQDFPERDSAEDSASYHQNGLRWRLNTGRKGSRWPMPDEAFTRPGPTAYCYEKLDERFKGSRCSRSLEASPENHGVVEQRHAHFRNSQRKENFASKHPSKPDSSFSPPLARIIPLPSTVEHWYTQRGSRHRNICVVEHGTLSICRRLKTKAANQATTFFKFERHVSCHHVKKRNTRSNPGLKTRFRLPAFCAAPSNHQDRVCLSPSAQCRLTPR</sequence>
<gene>
    <name evidence="2" type="ORF">CfE428DRAFT_1126</name>
</gene>
<feature type="region of interest" description="Disordered" evidence="1">
    <location>
        <begin position="83"/>
        <end position="126"/>
    </location>
</feature>
<comment type="caution">
    <text evidence="2">The sequence shown here is derived from an EMBL/GenBank/DDBJ whole genome shotgun (WGS) entry which is preliminary data.</text>
</comment>
<organism evidence="2 3">
    <name type="scientific">Chthoniobacter flavus Ellin428</name>
    <dbReference type="NCBI Taxonomy" id="497964"/>
    <lineage>
        <taxon>Bacteria</taxon>
        <taxon>Pseudomonadati</taxon>
        <taxon>Verrucomicrobiota</taxon>
        <taxon>Spartobacteria</taxon>
        <taxon>Chthoniobacterales</taxon>
        <taxon>Chthoniobacteraceae</taxon>
        <taxon>Chthoniobacter</taxon>
    </lineage>
</organism>
<evidence type="ECO:0000313" key="3">
    <source>
        <dbReference type="Proteomes" id="UP000005824"/>
    </source>
</evidence>
<evidence type="ECO:0000256" key="1">
    <source>
        <dbReference type="SAM" id="MobiDB-lite"/>
    </source>
</evidence>
<dbReference type="EMBL" id="ABVL01000003">
    <property type="protein sequence ID" value="EDY20833.1"/>
    <property type="molecule type" value="Genomic_DNA"/>
</dbReference>
<reference evidence="2 3" key="1">
    <citation type="journal article" date="2011" name="J. Bacteriol.">
        <title>Genome sequence of Chthoniobacter flavus Ellin428, an aerobic heterotrophic soil bacterium.</title>
        <authorList>
            <person name="Kant R."/>
            <person name="van Passel M.W."/>
            <person name="Palva A."/>
            <person name="Lucas S."/>
            <person name="Lapidus A."/>
            <person name="Glavina Del Rio T."/>
            <person name="Dalin E."/>
            <person name="Tice H."/>
            <person name="Bruce D."/>
            <person name="Goodwin L."/>
            <person name="Pitluck S."/>
            <person name="Larimer F.W."/>
            <person name="Land M.L."/>
            <person name="Hauser L."/>
            <person name="Sangwan P."/>
            <person name="de Vos W.M."/>
            <person name="Janssen P.H."/>
            <person name="Smidt H."/>
        </authorList>
    </citation>
    <scope>NUCLEOTIDE SEQUENCE [LARGE SCALE GENOMIC DNA]</scope>
    <source>
        <strain evidence="2 3">Ellin428</strain>
    </source>
</reference>
<proteinExistence type="predicted"/>
<dbReference type="AlphaFoldDB" id="B4CX35"/>
<dbReference type="Proteomes" id="UP000005824">
    <property type="component" value="Unassembled WGS sequence"/>
</dbReference>